<dbReference type="Proteomes" id="UP000189835">
    <property type="component" value="Unassembled WGS sequence"/>
</dbReference>
<dbReference type="EMBL" id="MVGR01000004">
    <property type="protein sequence ID" value="OPF16804.1"/>
    <property type="molecule type" value="Genomic_DNA"/>
</dbReference>
<evidence type="ECO:0000313" key="2">
    <source>
        <dbReference type="EMBL" id="OPF16804.1"/>
    </source>
</evidence>
<reference evidence="2 3" key="1">
    <citation type="submission" date="2017-02" db="EMBL/GenBank/DDBJ databases">
        <title>Genome sequence of Microcystis aeruginosa KW.</title>
        <authorList>
            <person name="Oh H.-M."/>
            <person name="Ahn C.-Y."/>
            <person name="Jeong H."/>
            <person name="Srivastava A."/>
            <person name="Lee H.-G."/>
            <person name="Kang S.-R."/>
        </authorList>
    </citation>
    <scope>NUCLEOTIDE SEQUENCE [LARGE SCALE GENOMIC DNA]</scope>
    <source>
        <strain evidence="2 3">KW</strain>
    </source>
</reference>
<gene>
    <name evidence="2" type="ORF">B1L04_11670</name>
</gene>
<comment type="caution">
    <text evidence="2">The sequence shown here is derived from an EMBL/GenBank/DDBJ whole genome shotgun (WGS) entry which is preliminary data.</text>
</comment>
<evidence type="ECO:0000256" key="1">
    <source>
        <dbReference type="SAM" id="MobiDB-lite"/>
    </source>
</evidence>
<name>A0A1V4BR43_MICAE</name>
<dbReference type="AlphaFoldDB" id="A0A1V4BR43"/>
<proteinExistence type="predicted"/>
<accession>A0A1V4BR43</accession>
<organism evidence="2 3">
    <name type="scientific">Microcystis aeruginosa KW</name>
    <dbReference type="NCBI Taxonomy" id="1960155"/>
    <lineage>
        <taxon>Bacteria</taxon>
        <taxon>Bacillati</taxon>
        <taxon>Cyanobacteriota</taxon>
        <taxon>Cyanophyceae</taxon>
        <taxon>Oscillatoriophycideae</taxon>
        <taxon>Chroococcales</taxon>
        <taxon>Microcystaceae</taxon>
        <taxon>Microcystis</taxon>
    </lineage>
</organism>
<protein>
    <recommendedName>
        <fullName evidence="4">Protein kinase domain-containing protein</fullName>
    </recommendedName>
</protein>
<evidence type="ECO:0008006" key="4">
    <source>
        <dbReference type="Google" id="ProtNLM"/>
    </source>
</evidence>
<evidence type="ECO:0000313" key="3">
    <source>
        <dbReference type="Proteomes" id="UP000189835"/>
    </source>
</evidence>
<sequence length="85" mass="9175">MLDQMMKMLEGQRINSYRLNKFLGAGGFGGVFHASERGEPRPPYQGGIKGGSRGEPRPPYQGGIKGGSKAQSIFNLIIITTHLIG</sequence>
<feature type="region of interest" description="Disordered" evidence="1">
    <location>
        <begin position="33"/>
        <end position="66"/>
    </location>
</feature>